<dbReference type="GO" id="GO:0032259">
    <property type="term" value="P:methylation"/>
    <property type="evidence" value="ECO:0007669"/>
    <property type="project" value="UniProtKB-KW"/>
</dbReference>
<proteinExistence type="predicted"/>
<dbReference type="InterPro" id="IPR014776">
    <property type="entry name" value="4pyrrole_Mease_sub2"/>
</dbReference>
<dbReference type="PANTHER" id="PTHR45790">
    <property type="entry name" value="SIROHEME SYNTHASE-RELATED"/>
    <property type="match status" value="1"/>
</dbReference>
<feature type="domain" description="Tetrapyrrole methylase" evidence="6">
    <location>
        <begin position="27"/>
        <end position="233"/>
    </location>
</feature>
<sequence length="271" mass="27784">MMFRFRRRRTAGSWTSGGSTRVGRVDLVGGGPGPADLMTLRAHRLLAEADVVIADRLGPADEVRAQLGPDVLVIDVGKRPGHHPVPQAQINALLVEHARAGRRVVRLKGGDPFVLGRGGEEVLACEAAGIPVSVTPGVSSAISVPQAAGIPVTHRGVASALHVVNGQGPFTESTLASLSDDSVTTVVLMGVAALPRLAAAALQHGVSADRPVAVVENGHTPQQRTVRSTLGAIVADAEEAAVINPAVIVIGDVARAGLLLPTTSQFAESSA</sequence>
<dbReference type="NCBIfam" id="TIGR01469">
    <property type="entry name" value="cobA_cysG_Cterm"/>
    <property type="match status" value="1"/>
</dbReference>
<dbReference type="GO" id="GO:0004851">
    <property type="term" value="F:uroporphyrin-III C-methyltransferase activity"/>
    <property type="evidence" value="ECO:0007669"/>
    <property type="project" value="UniProtKB-EC"/>
</dbReference>
<dbReference type="Gene3D" id="3.40.1010.10">
    <property type="entry name" value="Cobalt-precorrin-4 Transmethylase, Domain 1"/>
    <property type="match status" value="1"/>
</dbReference>
<dbReference type="InterPro" id="IPR014777">
    <property type="entry name" value="4pyrrole_Mease_sub1"/>
</dbReference>
<evidence type="ECO:0000256" key="1">
    <source>
        <dbReference type="ARBA" id="ARBA00012162"/>
    </source>
</evidence>
<gene>
    <name evidence="7" type="primary">cobA</name>
    <name evidence="7" type="ORF">ABS642_03630</name>
</gene>
<organism evidence="7">
    <name type="scientific">Microbacterium sp. A8/3-1</name>
    <dbReference type="NCBI Taxonomy" id="3160749"/>
    <lineage>
        <taxon>Bacteria</taxon>
        <taxon>Bacillati</taxon>
        <taxon>Actinomycetota</taxon>
        <taxon>Actinomycetes</taxon>
        <taxon>Micrococcales</taxon>
        <taxon>Microbacteriaceae</taxon>
        <taxon>Microbacterium</taxon>
    </lineage>
</organism>
<evidence type="ECO:0000256" key="4">
    <source>
        <dbReference type="ARBA" id="ARBA00022691"/>
    </source>
</evidence>
<keyword evidence="3 7" id="KW-0808">Transferase</keyword>
<dbReference type="InterPro" id="IPR000878">
    <property type="entry name" value="4pyrrol_Mease"/>
</dbReference>
<evidence type="ECO:0000259" key="6">
    <source>
        <dbReference type="Pfam" id="PF00590"/>
    </source>
</evidence>
<dbReference type="CDD" id="cd11642">
    <property type="entry name" value="SUMT"/>
    <property type="match status" value="1"/>
</dbReference>
<evidence type="ECO:0000256" key="5">
    <source>
        <dbReference type="ARBA" id="ARBA00023244"/>
    </source>
</evidence>
<evidence type="ECO:0000256" key="3">
    <source>
        <dbReference type="ARBA" id="ARBA00022679"/>
    </source>
</evidence>
<dbReference type="EC" id="2.1.1.107" evidence="1"/>
<dbReference type="GO" id="GO:0019354">
    <property type="term" value="P:siroheme biosynthetic process"/>
    <property type="evidence" value="ECO:0007669"/>
    <property type="project" value="InterPro"/>
</dbReference>
<dbReference type="EMBL" id="CP158357">
    <property type="protein sequence ID" value="XBX79192.1"/>
    <property type="molecule type" value="Genomic_DNA"/>
</dbReference>
<keyword evidence="2 7" id="KW-0489">Methyltransferase</keyword>
<keyword evidence="5" id="KW-0627">Porphyrin biosynthesis</keyword>
<dbReference type="AlphaFoldDB" id="A0AAU7VZA6"/>
<evidence type="ECO:0000313" key="7">
    <source>
        <dbReference type="EMBL" id="XBX79192.1"/>
    </source>
</evidence>
<protein>
    <recommendedName>
        <fullName evidence="1">uroporphyrinogen-III C-methyltransferase</fullName>
        <ecNumber evidence="1">2.1.1.107</ecNumber>
    </recommendedName>
</protein>
<dbReference type="InterPro" id="IPR035996">
    <property type="entry name" value="4pyrrol_Methylase_sf"/>
</dbReference>
<dbReference type="InterPro" id="IPR006366">
    <property type="entry name" value="CobA/CysG_C"/>
</dbReference>
<dbReference type="NCBIfam" id="NF004790">
    <property type="entry name" value="PRK06136.1"/>
    <property type="match status" value="1"/>
</dbReference>
<reference evidence="7" key="1">
    <citation type="submission" date="2024-06" db="EMBL/GenBank/DDBJ databases">
        <title>Draft genome sequence of Microbacterium sp. strain A8/3-1, isolated from Oxytropis tragacanthoides Fisch. ex DC. Root nodules in the Altai region of Russia.</title>
        <authorList>
            <person name="Sazanova A."/>
            <person name="Guro P."/>
            <person name="Kuznetsova I."/>
            <person name="Belimov A."/>
            <person name="Safronova V."/>
        </authorList>
    </citation>
    <scope>NUCLEOTIDE SEQUENCE</scope>
    <source>
        <strain evidence="7">A8/3-1</strain>
    </source>
</reference>
<dbReference type="PANTHER" id="PTHR45790:SF3">
    <property type="entry name" value="S-ADENOSYL-L-METHIONINE-DEPENDENT UROPORPHYRINOGEN III METHYLTRANSFERASE, CHLOROPLASTIC"/>
    <property type="match status" value="1"/>
</dbReference>
<dbReference type="RefSeq" id="WP_350352284.1">
    <property type="nucleotide sequence ID" value="NZ_CP158357.1"/>
</dbReference>
<evidence type="ECO:0000256" key="2">
    <source>
        <dbReference type="ARBA" id="ARBA00022603"/>
    </source>
</evidence>
<dbReference type="SUPFAM" id="SSF53790">
    <property type="entry name" value="Tetrapyrrole methylase"/>
    <property type="match status" value="1"/>
</dbReference>
<name>A0AAU7VZA6_9MICO</name>
<dbReference type="FunFam" id="3.40.1010.10:FF:000001">
    <property type="entry name" value="Siroheme synthase"/>
    <property type="match status" value="1"/>
</dbReference>
<keyword evidence="4" id="KW-0949">S-adenosyl-L-methionine</keyword>
<dbReference type="Gene3D" id="3.30.950.10">
    <property type="entry name" value="Methyltransferase, Cobalt-precorrin-4 Transmethylase, Domain 2"/>
    <property type="match status" value="1"/>
</dbReference>
<dbReference type="InterPro" id="IPR050161">
    <property type="entry name" value="Siro_Cobalamin_biosynth"/>
</dbReference>
<dbReference type="Pfam" id="PF00590">
    <property type="entry name" value="TP_methylase"/>
    <property type="match status" value="1"/>
</dbReference>
<accession>A0AAU7VZA6</accession>